<comment type="similarity">
    <text evidence="1">Belongs to the short-chain dehydrogenases/reductases (SDR) family.</text>
</comment>
<dbReference type="PANTHER" id="PTHR44196">
    <property type="entry name" value="DEHYDROGENASE/REDUCTASE SDR FAMILY MEMBER 7B"/>
    <property type="match status" value="1"/>
</dbReference>
<evidence type="ECO:0000256" key="1">
    <source>
        <dbReference type="ARBA" id="ARBA00006484"/>
    </source>
</evidence>
<proteinExistence type="inferred from homology"/>
<dbReference type="Proteomes" id="UP001057348">
    <property type="component" value="Chromosome"/>
</dbReference>
<gene>
    <name evidence="3" type="ORF">MKF32_20230</name>
</gene>
<accession>A0ABY4XYM9</accession>
<dbReference type="EMBL" id="CP092751">
    <property type="protein sequence ID" value="USP95485.1"/>
    <property type="molecule type" value="Genomic_DNA"/>
</dbReference>
<dbReference type="Pfam" id="PF00106">
    <property type="entry name" value="adh_short"/>
    <property type="match status" value="1"/>
</dbReference>
<protein>
    <submittedName>
        <fullName evidence="3">SDR family NAD(P)-dependent oxidoreductase</fullName>
    </submittedName>
</protein>
<dbReference type="Gene3D" id="3.40.50.720">
    <property type="entry name" value="NAD(P)-binding Rossmann-like Domain"/>
    <property type="match status" value="1"/>
</dbReference>
<organism evidence="3 4">
    <name type="scientific">Bacillus vallismortis</name>
    <dbReference type="NCBI Taxonomy" id="72361"/>
    <lineage>
        <taxon>Bacteria</taxon>
        <taxon>Bacillati</taxon>
        <taxon>Bacillota</taxon>
        <taxon>Bacilli</taxon>
        <taxon>Bacillales</taxon>
        <taxon>Bacillaceae</taxon>
        <taxon>Bacillus</taxon>
    </lineage>
</organism>
<keyword evidence="2" id="KW-0560">Oxidoreductase</keyword>
<evidence type="ECO:0000313" key="3">
    <source>
        <dbReference type="EMBL" id="USP95485.1"/>
    </source>
</evidence>
<reference evidence="3" key="1">
    <citation type="submission" date="2022-02" db="EMBL/GenBank/DDBJ databases">
        <title>Draft Genome Sequence of Bacillus vallismortis Strain BL01, Isolated from Artemisia lerchiana Web. Roots.</title>
        <authorList>
            <person name="Chebotar V.K."/>
            <person name="Gancheva M.S."/>
            <person name="Chizhevskaya E.P."/>
            <person name="Komarova O.V."/>
            <person name="Baganova M.E."/>
            <person name="Zaplatkin A.N."/>
            <person name="Pishchik V.N."/>
        </authorList>
    </citation>
    <scope>NUCLEOTIDE SEQUENCE</scope>
    <source>
        <strain evidence="3">BL01</strain>
    </source>
</reference>
<dbReference type="SUPFAM" id="SSF51735">
    <property type="entry name" value="NAD(P)-binding Rossmann-fold domains"/>
    <property type="match status" value="1"/>
</dbReference>
<evidence type="ECO:0000256" key="2">
    <source>
        <dbReference type="ARBA" id="ARBA00023002"/>
    </source>
</evidence>
<dbReference type="PANTHER" id="PTHR44196:SF1">
    <property type="entry name" value="DEHYDROGENASE_REDUCTASE SDR FAMILY MEMBER 7B"/>
    <property type="match status" value="1"/>
</dbReference>
<evidence type="ECO:0000313" key="4">
    <source>
        <dbReference type="Proteomes" id="UP001057348"/>
    </source>
</evidence>
<dbReference type="InterPro" id="IPR036291">
    <property type="entry name" value="NAD(P)-bd_dom_sf"/>
</dbReference>
<dbReference type="InterPro" id="IPR002347">
    <property type="entry name" value="SDR_fam"/>
</dbReference>
<sequence length="44" mass="4590">MRNKIALVTGATSGIGKAVAKELAERGAKVFVGGRREQFGEQGT</sequence>
<keyword evidence="4" id="KW-1185">Reference proteome</keyword>
<name>A0ABY4XYM9_BACVA</name>